<sequence length="218" mass="25107">MELSVEGFAEDLVKYLEALYTAREWLIKRSRDVLTLCRKAIATCMRGDTGSSEHVNVLVRVFKEYREFAKAYPELYFSNFYRSIESEYVEAVELCYAIKEGGLLPYKSLDVAPASFILGLLDVIGELKRHSLRLIERGSYEESLKVFNIAESVFNQVEELAFAENIIPGLKRKLDIYRKVLDNWKELLIDIISREKLRKVLEGTKTSRKVAEDGMMDG</sequence>
<organism evidence="2">
    <name type="scientific">Ignisphaera aggregans</name>
    <dbReference type="NCBI Taxonomy" id="334771"/>
    <lineage>
        <taxon>Archaea</taxon>
        <taxon>Thermoproteota</taxon>
        <taxon>Thermoprotei</taxon>
        <taxon>Desulfurococcales</taxon>
        <taxon>Desulfurococcaceae</taxon>
        <taxon>Ignisphaera</taxon>
    </lineage>
</organism>
<dbReference type="SUPFAM" id="SSF74784">
    <property type="entry name" value="Translin"/>
    <property type="match status" value="1"/>
</dbReference>
<proteinExistence type="predicted"/>
<keyword evidence="1" id="KW-0479">Metal-binding</keyword>
<comment type="caution">
    <text evidence="2">The sequence shown here is derived from an EMBL/GenBank/DDBJ whole genome shotgun (WGS) entry which is preliminary data.</text>
</comment>
<dbReference type="EMBL" id="DRYQ01000069">
    <property type="protein sequence ID" value="HHQ50641.1"/>
    <property type="molecule type" value="Genomic_DNA"/>
</dbReference>
<dbReference type="EMBL" id="DSLL01000018">
    <property type="protein sequence ID" value="HEH30976.1"/>
    <property type="molecule type" value="Genomic_DNA"/>
</dbReference>
<dbReference type="InterPro" id="IPR002848">
    <property type="entry name" value="Translin_fam"/>
</dbReference>
<feature type="binding site" evidence="1">
    <location>
        <position position="126"/>
    </location>
    <ligand>
        <name>Mg(2+)</name>
        <dbReference type="ChEBI" id="CHEBI:18420"/>
    </ligand>
</feature>
<keyword evidence="1" id="KW-0460">Magnesium</keyword>
<dbReference type="GO" id="GO:0046872">
    <property type="term" value="F:metal ion binding"/>
    <property type="evidence" value="ECO:0007669"/>
    <property type="project" value="UniProtKB-KW"/>
</dbReference>
<evidence type="ECO:0008006" key="4">
    <source>
        <dbReference type="Google" id="ProtNLM"/>
    </source>
</evidence>
<dbReference type="Gene3D" id="1.20.58.2140">
    <property type="match status" value="1"/>
</dbReference>
<dbReference type="Pfam" id="PF01997">
    <property type="entry name" value="Translin"/>
    <property type="match status" value="1"/>
</dbReference>
<dbReference type="AlphaFoldDB" id="A0A7J2T915"/>
<gene>
    <name evidence="3" type="ORF">ENM66_04745</name>
    <name evidence="2" type="ORF">ENP99_02535</name>
</gene>
<dbReference type="GO" id="GO:0043565">
    <property type="term" value="F:sequence-specific DNA binding"/>
    <property type="evidence" value="ECO:0007669"/>
    <property type="project" value="InterPro"/>
</dbReference>
<protein>
    <recommendedName>
        <fullName evidence="4">Haloacid dehalogenase</fullName>
    </recommendedName>
</protein>
<dbReference type="PANTHER" id="PTHR10741">
    <property type="entry name" value="TRANSLIN AND TRANSLIN ASSOCIATED PROTEIN X"/>
    <property type="match status" value="1"/>
</dbReference>
<reference evidence="2" key="1">
    <citation type="journal article" date="2020" name="mSystems">
        <title>Genome- and Community-Level Interaction Insights into Carbon Utilization and Element Cycling Functions of Hydrothermarchaeota in Hydrothermal Sediment.</title>
        <authorList>
            <person name="Zhou Z."/>
            <person name="Liu Y."/>
            <person name="Xu W."/>
            <person name="Pan J."/>
            <person name="Luo Z.H."/>
            <person name="Li M."/>
        </authorList>
    </citation>
    <scope>NUCLEOTIDE SEQUENCE [LARGE SCALE GENOMIC DNA]</scope>
    <source>
        <strain evidence="3">SpSt-1105</strain>
        <strain evidence="2">SpSt-27</strain>
    </source>
</reference>
<evidence type="ECO:0000256" key="1">
    <source>
        <dbReference type="PIRSR" id="PIRSR602848-1"/>
    </source>
</evidence>
<dbReference type="InterPro" id="IPR036081">
    <property type="entry name" value="Translin_sf"/>
</dbReference>
<dbReference type="CDD" id="cd14820">
    <property type="entry name" value="TRAX"/>
    <property type="match status" value="1"/>
</dbReference>
<accession>A0A7J2T915</accession>
<evidence type="ECO:0000313" key="2">
    <source>
        <dbReference type="EMBL" id="HEH30976.1"/>
    </source>
</evidence>
<evidence type="ECO:0000313" key="3">
    <source>
        <dbReference type="EMBL" id="HHQ50641.1"/>
    </source>
</evidence>
<name>A0A7J2T915_9CREN</name>